<dbReference type="EMBL" id="MPPL01000001">
    <property type="protein sequence ID" value="OKS88459.1"/>
    <property type="molecule type" value="Genomic_DNA"/>
</dbReference>
<feature type="domain" description="Glycosyltransferase subfamily 4-like N-terminal" evidence="2">
    <location>
        <begin position="31"/>
        <end position="185"/>
    </location>
</feature>
<dbReference type="Proteomes" id="UP000186720">
    <property type="component" value="Unassembled WGS sequence"/>
</dbReference>
<dbReference type="Pfam" id="PF13439">
    <property type="entry name" value="Glyco_transf_4"/>
    <property type="match status" value="1"/>
</dbReference>
<protein>
    <recommendedName>
        <fullName evidence="5">Glycosyltransferase subfamily 4-like N-terminal domain-containing protein</fullName>
    </recommendedName>
</protein>
<keyword evidence="4" id="KW-1185">Reference proteome</keyword>
<sequence length="396" mass="44173">MPKVLRVLNRLNVGGPTYNVAYLSKYINPKYQTKVLAGIKDPHEGSSEYVLNDLDVAYEYVPDMYRSISPLKDAKAFRHIKKVVESYNPDIVHTHAAKAGVLGRLAAYHSGKRPKAILHTYHGNVFDGYFSPLKTKIFLSIERYLAGLSNAIVAISDQQKYDLVYKYSIAAENKIHVIKLGFDLAKFAENNTEKRLSFRRFYNIADNEVVIAITGRLAPIKNHFLFIDALKIIKETSPEVKFKAFIVGDGELLEPIVQRISESGLTFCSANENNFDVDVVFTSWRKDIDVINAGSDIIALTSLNEGTPVSIIEAMASAKGVICTNVGGVKDVVKDGYSGFLCKQSAVVYAAKLKELILNKGLRDTMAANGKQFALQNYSYTRLVSDTEKLYDYLLK</sequence>
<dbReference type="AlphaFoldDB" id="A0A1Q6A372"/>
<dbReference type="STRING" id="1302689.RG47T_3926"/>
<dbReference type="InterPro" id="IPR001296">
    <property type="entry name" value="Glyco_trans_1"/>
</dbReference>
<dbReference type="InterPro" id="IPR050194">
    <property type="entry name" value="Glycosyltransferase_grp1"/>
</dbReference>
<dbReference type="GO" id="GO:0016757">
    <property type="term" value="F:glycosyltransferase activity"/>
    <property type="evidence" value="ECO:0007669"/>
    <property type="project" value="InterPro"/>
</dbReference>
<evidence type="ECO:0000313" key="4">
    <source>
        <dbReference type="Proteomes" id="UP000186720"/>
    </source>
</evidence>
<gene>
    <name evidence="3" type="ORF">RG47T_3926</name>
</gene>
<dbReference type="InterPro" id="IPR028098">
    <property type="entry name" value="Glyco_trans_4-like_N"/>
</dbReference>
<evidence type="ECO:0000259" key="2">
    <source>
        <dbReference type="Pfam" id="PF13439"/>
    </source>
</evidence>
<dbReference type="PANTHER" id="PTHR45947:SF3">
    <property type="entry name" value="SULFOQUINOVOSYL TRANSFERASE SQD2"/>
    <property type="match status" value="1"/>
</dbReference>
<comment type="caution">
    <text evidence="3">The sequence shown here is derived from an EMBL/GenBank/DDBJ whole genome shotgun (WGS) entry which is preliminary data.</text>
</comment>
<dbReference type="Pfam" id="PF00534">
    <property type="entry name" value="Glycos_transf_1"/>
    <property type="match status" value="1"/>
</dbReference>
<evidence type="ECO:0000313" key="3">
    <source>
        <dbReference type="EMBL" id="OKS88459.1"/>
    </source>
</evidence>
<dbReference type="RefSeq" id="WP_074491034.1">
    <property type="nucleotide sequence ID" value="NZ_FPAM01000011.1"/>
</dbReference>
<feature type="domain" description="Glycosyl transferase family 1" evidence="1">
    <location>
        <begin position="198"/>
        <end position="372"/>
    </location>
</feature>
<dbReference type="Gene3D" id="3.40.50.2000">
    <property type="entry name" value="Glycogen Phosphorylase B"/>
    <property type="match status" value="2"/>
</dbReference>
<evidence type="ECO:0000259" key="1">
    <source>
        <dbReference type="Pfam" id="PF00534"/>
    </source>
</evidence>
<dbReference type="SUPFAM" id="SSF53756">
    <property type="entry name" value="UDP-Glycosyltransferase/glycogen phosphorylase"/>
    <property type="match status" value="1"/>
</dbReference>
<evidence type="ECO:0008006" key="5">
    <source>
        <dbReference type="Google" id="ProtNLM"/>
    </source>
</evidence>
<organism evidence="3 4">
    <name type="scientific">Mucilaginibacter polytrichastri</name>
    <dbReference type="NCBI Taxonomy" id="1302689"/>
    <lineage>
        <taxon>Bacteria</taxon>
        <taxon>Pseudomonadati</taxon>
        <taxon>Bacteroidota</taxon>
        <taxon>Sphingobacteriia</taxon>
        <taxon>Sphingobacteriales</taxon>
        <taxon>Sphingobacteriaceae</taxon>
        <taxon>Mucilaginibacter</taxon>
    </lineage>
</organism>
<dbReference type="OrthoDB" id="9790710at2"/>
<name>A0A1Q6A372_9SPHI</name>
<accession>A0A1Q6A372</accession>
<proteinExistence type="predicted"/>
<dbReference type="PANTHER" id="PTHR45947">
    <property type="entry name" value="SULFOQUINOVOSYL TRANSFERASE SQD2"/>
    <property type="match status" value="1"/>
</dbReference>
<reference evidence="3 4" key="1">
    <citation type="submission" date="2016-11" db="EMBL/GenBank/DDBJ databases">
        <title>Whole Genome Sequencing of Mucilaginibacter polytrichastri RG4-7(T) isolated from the moss sample.</title>
        <authorList>
            <person name="Li Y."/>
        </authorList>
    </citation>
    <scope>NUCLEOTIDE SEQUENCE [LARGE SCALE GENOMIC DNA]</scope>
    <source>
        <strain evidence="3 4">RG4-7</strain>
    </source>
</reference>